<dbReference type="Gene3D" id="1.10.10.10">
    <property type="entry name" value="Winged helix-like DNA-binding domain superfamily/Winged helix DNA-binding domain"/>
    <property type="match status" value="1"/>
</dbReference>
<gene>
    <name evidence="5" type="ORF">ACFO0G_16730</name>
</gene>
<dbReference type="PROSITE" id="PS50949">
    <property type="entry name" value="HTH_GNTR"/>
    <property type="match status" value="1"/>
</dbReference>
<keyword evidence="2" id="KW-0238">DNA-binding</keyword>
<dbReference type="Pfam" id="PF00392">
    <property type="entry name" value="GntR"/>
    <property type="match status" value="1"/>
</dbReference>
<reference evidence="6" key="1">
    <citation type="journal article" date="2019" name="Int. J. Syst. Evol. Microbiol.">
        <title>The Global Catalogue of Microorganisms (GCM) 10K type strain sequencing project: providing services to taxonomists for standard genome sequencing and annotation.</title>
        <authorList>
            <consortium name="The Broad Institute Genomics Platform"/>
            <consortium name="The Broad Institute Genome Sequencing Center for Infectious Disease"/>
            <person name="Wu L."/>
            <person name="Ma J."/>
        </authorList>
    </citation>
    <scope>NUCLEOTIDE SEQUENCE [LARGE SCALE GENOMIC DNA]</scope>
    <source>
        <strain evidence="6">PJ61</strain>
    </source>
</reference>
<protein>
    <submittedName>
        <fullName evidence="5">FadR/GntR family transcriptional regulator</fullName>
    </submittedName>
</protein>
<dbReference type="Proteomes" id="UP001595778">
    <property type="component" value="Unassembled WGS sequence"/>
</dbReference>
<evidence type="ECO:0000256" key="3">
    <source>
        <dbReference type="ARBA" id="ARBA00023163"/>
    </source>
</evidence>
<feature type="domain" description="HTH gntR-type" evidence="4">
    <location>
        <begin position="9"/>
        <end position="77"/>
    </location>
</feature>
<dbReference type="InterPro" id="IPR036388">
    <property type="entry name" value="WH-like_DNA-bd_sf"/>
</dbReference>
<dbReference type="Gene3D" id="1.20.120.530">
    <property type="entry name" value="GntR ligand-binding domain-like"/>
    <property type="match status" value="1"/>
</dbReference>
<dbReference type="PRINTS" id="PR00035">
    <property type="entry name" value="HTHGNTR"/>
</dbReference>
<evidence type="ECO:0000313" key="6">
    <source>
        <dbReference type="Proteomes" id="UP001595778"/>
    </source>
</evidence>
<dbReference type="SUPFAM" id="SSF48008">
    <property type="entry name" value="GntR ligand-binding domain-like"/>
    <property type="match status" value="1"/>
</dbReference>
<dbReference type="InterPro" id="IPR008920">
    <property type="entry name" value="TF_FadR/GntR_C"/>
</dbReference>
<dbReference type="EMBL" id="JBHSDQ010000008">
    <property type="protein sequence ID" value="MFC4397747.1"/>
    <property type="molecule type" value="Genomic_DNA"/>
</dbReference>
<organism evidence="5 6">
    <name type="scientific">Arthrobacter sedimenti</name>
    <dbReference type="NCBI Taxonomy" id="2694931"/>
    <lineage>
        <taxon>Bacteria</taxon>
        <taxon>Bacillati</taxon>
        <taxon>Actinomycetota</taxon>
        <taxon>Actinomycetes</taxon>
        <taxon>Micrococcales</taxon>
        <taxon>Micrococcaceae</taxon>
        <taxon>Arthrobacter</taxon>
    </lineage>
</organism>
<comment type="caution">
    <text evidence="5">The sequence shown here is derived from an EMBL/GenBank/DDBJ whole genome shotgun (WGS) entry which is preliminary data.</text>
</comment>
<keyword evidence="3" id="KW-0804">Transcription</keyword>
<evidence type="ECO:0000259" key="4">
    <source>
        <dbReference type="PROSITE" id="PS50949"/>
    </source>
</evidence>
<dbReference type="PANTHER" id="PTHR43537:SF5">
    <property type="entry name" value="UXU OPERON TRANSCRIPTIONAL REGULATOR"/>
    <property type="match status" value="1"/>
</dbReference>
<keyword evidence="1" id="KW-0805">Transcription regulation</keyword>
<dbReference type="SUPFAM" id="SSF46785">
    <property type="entry name" value="Winged helix' DNA-binding domain"/>
    <property type="match status" value="1"/>
</dbReference>
<name>A0ABV8WLX7_9MICC</name>
<evidence type="ECO:0000256" key="2">
    <source>
        <dbReference type="ARBA" id="ARBA00023125"/>
    </source>
</evidence>
<keyword evidence="6" id="KW-1185">Reference proteome</keyword>
<accession>A0ABV8WLX7</accession>
<proteinExistence type="predicted"/>
<dbReference type="SMART" id="SM00345">
    <property type="entry name" value="HTH_GNTR"/>
    <property type="match status" value="1"/>
</dbReference>
<dbReference type="InterPro" id="IPR036390">
    <property type="entry name" value="WH_DNA-bd_sf"/>
</dbReference>
<evidence type="ECO:0000313" key="5">
    <source>
        <dbReference type="EMBL" id="MFC4397747.1"/>
    </source>
</evidence>
<dbReference type="RefSeq" id="WP_376979034.1">
    <property type="nucleotide sequence ID" value="NZ_JBHSDQ010000008.1"/>
</dbReference>
<sequence>MDLVSGGPMSQTDVVITGVKHMLSSGRLRPGDRLPVEKDLAAELQVSRGSLREGVRALSTMGILETRQGAGTFVTTLEPSALLSALEFWVGLQDGERANQVHTVRRALETEAAAAAAVSITEQQLEQAGHILDRAHAAIHAKPVDHDVAMQCDLEFHRLIAESSRNHVLSALIETVSTTTVRGRMWRSIHDAAGLRTTHGEHLGILEALRRHDADRARTRMANHLYAVEDYVTAIPDRQLQNPAVTTNVHSTPRVGAHHD</sequence>
<dbReference type="InterPro" id="IPR000524">
    <property type="entry name" value="Tscrpt_reg_HTH_GntR"/>
</dbReference>
<dbReference type="SMART" id="SM00895">
    <property type="entry name" value="FCD"/>
    <property type="match status" value="1"/>
</dbReference>
<dbReference type="PANTHER" id="PTHR43537">
    <property type="entry name" value="TRANSCRIPTIONAL REGULATOR, GNTR FAMILY"/>
    <property type="match status" value="1"/>
</dbReference>
<evidence type="ECO:0000256" key="1">
    <source>
        <dbReference type="ARBA" id="ARBA00023015"/>
    </source>
</evidence>
<dbReference type="Pfam" id="PF07729">
    <property type="entry name" value="FCD"/>
    <property type="match status" value="1"/>
</dbReference>
<dbReference type="CDD" id="cd07377">
    <property type="entry name" value="WHTH_GntR"/>
    <property type="match status" value="1"/>
</dbReference>
<dbReference type="InterPro" id="IPR011711">
    <property type="entry name" value="GntR_C"/>
</dbReference>